<organism evidence="3 4">
    <name type="scientific">Bionectria ochroleuca</name>
    <name type="common">Gliocladium roseum</name>
    <dbReference type="NCBI Taxonomy" id="29856"/>
    <lineage>
        <taxon>Eukaryota</taxon>
        <taxon>Fungi</taxon>
        <taxon>Dikarya</taxon>
        <taxon>Ascomycota</taxon>
        <taxon>Pezizomycotina</taxon>
        <taxon>Sordariomycetes</taxon>
        <taxon>Hypocreomycetidae</taxon>
        <taxon>Hypocreales</taxon>
        <taxon>Bionectriaceae</taxon>
        <taxon>Clonostachys</taxon>
    </lineage>
</organism>
<gene>
    <name evidence="3" type="ORF">CLO192961_LOCUS218216</name>
</gene>
<dbReference type="InterPro" id="IPR012816">
    <property type="entry name" value="NADAR"/>
</dbReference>
<dbReference type="Pfam" id="PF06985">
    <property type="entry name" value="HET"/>
    <property type="match status" value="1"/>
</dbReference>
<dbReference type="Proteomes" id="UP000766486">
    <property type="component" value="Unassembled WGS sequence"/>
</dbReference>
<name>A0ABY6UAV0_BIOOC</name>
<keyword evidence="4" id="KW-1185">Reference proteome</keyword>
<evidence type="ECO:0000313" key="3">
    <source>
        <dbReference type="EMBL" id="VUC27726.1"/>
    </source>
</evidence>
<dbReference type="Gene3D" id="1.10.357.40">
    <property type="entry name" value="YbiA-like"/>
    <property type="match status" value="1"/>
</dbReference>
<comment type="caution">
    <text evidence="3">The sequence shown here is derived from an EMBL/GenBank/DDBJ whole genome shotgun (WGS) entry which is preliminary data.</text>
</comment>
<protein>
    <recommendedName>
        <fullName evidence="5">NADAR domain-containing protein</fullName>
    </recommendedName>
</protein>
<dbReference type="InterPro" id="IPR010730">
    <property type="entry name" value="HET"/>
</dbReference>
<reference evidence="3 4" key="1">
    <citation type="submission" date="2019-06" db="EMBL/GenBank/DDBJ databases">
        <authorList>
            <person name="Broberg M."/>
        </authorList>
    </citation>
    <scope>NUCLEOTIDE SEQUENCE [LARGE SCALE GENOMIC DNA]</scope>
</reference>
<dbReference type="PANTHER" id="PTHR33112:SF1">
    <property type="entry name" value="HETEROKARYON INCOMPATIBILITY DOMAIN-CONTAINING PROTEIN"/>
    <property type="match status" value="1"/>
</dbReference>
<evidence type="ECO:0000259" key="2">
    <source>
        <dbReference type="Pfam" id="PF08719"/>
    </source>
</evidence>
<sequence>MADTNPLFFYGTGKKYGEFSQWYHAKFTVSKGEIYSVVGLPTKTLERPDEPVNFMTAEQCMMYCKAMRFGDLGTADKILLTPEPRKQKALGRQVKGFTEAGWDTVKLDVVQLANVAKFGQNEELQALLLGTGDRELVEAATNDRIWGIGMDEKQGRATMDTRENWGDNLLGKALVRARAHIRSIDIEELFSRKLDGCDSSFVMDLGEISALETSSCPLCRIFASFAPCSPPEEWRFSALASNLWEDEYYHLRIFSGCYVFSGRASRSSDRKMRETNLLGVAPSQSSHLALDRLTIDVIRDACAQNGFLGQETAANVQSVCKIRPVNPWAFNLTLVKRWISYCQGNHKTHCMAGTSSELRHFRVFDCHRRQVVNAPRRGRYVALSYVRGKTDGLTSSAPRVSPGTDGSPFEKVIEDSITVTKALGLRYLWVDKICIDHSDHDDTRHQIRQMDLIYANSYITIIAAACNTPDDGLPGIDGTPRANQQRLRINNTALIYTLPSGRSSVEKSKWYTRGWTFQEGILSTKRLIFTKAQVFFDCNGMHCSEAVDMPLDELHSREKYRFDTFAYELGPLAMKTPQPDMKGYMDYVQSFSMKELTYASDALDAFQGILNAFKRAKKPIYHFWGIPLFMSDSSLRQTTKQTRSMGSISARFTLCLFWRGFSKSTCSRSKSSWRTEELPPSWSWVGWNGGIAKPFASMGKDCFSDVEIWLEGKDGKLVNLNDVNFHRRMRALQDDYSSIFQLEAWTMPVEIKYRRVQESECTNQSVDREVQYAYFVTFQMGSQGIVYSKLMASGWNGTTSSTTFMALLPRAYTEDENICMDETAMVLKKVDRHYERVGLFKMRLGWERDKRGIKRLNISNKSWSEVSQGLNITLKRFRLG</sequence>
<evidence type="ECO:0000313" key="4">
    <source>
        <dbReference type="Proteomes" id="UP000766486"/>
    </source>
</evidence>
<dbReference type="SUPFAM" id="SSF143990">
    <property type="entry name" value="YbiA-like"/>
    <property type="match status" value="1"/>
</dbReference>
<proteinExistence type="predicted"/>
<dbReference type="PANTHER" id="PTHR33112">
    <property type="entry name" value="DOMAIN PROTEIN, PUTATIVE-RELATED"/>
    <property type="match status" value="1"/>
</dbReference>
<dbReference type="InterPro" id="IPR037238">
    <property type="entry name" value="YbiA-like_sf"/>
</dbReference>
<dbReference type="NCBIfam" id="TIGR02464">
    <property type="entry name" value="ribofla_fusion"/>
    <property type="match status" value="1"/>
</dbReference>
<feature type="domain" description="Heterokaryon incompatibility" evidence="1">
    <location>
        <begin position="380"/>
        <end position="519"/>
    </location>
</feature>
<evidence type="ECO:0008006" key="5">
    <source>
        <dbReference type="Google" id="ProtNLM"/>
    </source>
</evidence>
<evidence type="ECO:0000259" key="1">
    <source>
        <dbReference type="Pfam" id="PF06985"/>
    </source>
</evidence>
<dbReference type="EMBL" id="CABFNS010000774">
    <property type="protein sequence ID" value="VUC27726.1"/>
    <property type="molecule type" value="Genomic_DNA"/>
</dbReference>
<accession>A0ABY6UAV0</accession>
<dbReference type="CDD" id="cd15457">
    <property type="entry name" value="NADAR"/>
    <property type="match status" value="1"/>
</dbReference>
<dbReference type="Pfam" id="PF08719">
    <property type="entry name" value="NADAR"/>
    <property type="match status" value="1"/>
</dbReference>
<feature type="domain" description="NADAR" evidence="2">
    <location>
        <begin position="8"/>
        <end position="182"/>
    </location>
</feature>